<dbReference type="PANTHER" id="PTHR22870">
    <property type="entry name" value="REGULATOR OF CHROMOSOME CONDENSATION"/>
    <property type="match status" value="1"/>
</dbReference>
<dbReference type="PROSITE" id="PS50012">
    <property type="entry name" value="RCC1_3"/>
    <property type="match status" value="5"/>
</dbReference>
<proteinExistence type="predicted"/>
<accession>A0ABX6JZ20</accession>
<gene>
    <name evidence="3" type="ORF">G7066_05025</name>
</gene>
<dbReference type="Pfam" id="PF25390">
    <property type="entry name" value="WD40_RLD"/>
    <property type="match status" value="1"/>
</dbReference>
<keyword evidence="1" id="KW-0677">Repeat</keyword>
<sequence length="323" mass="33001">MAKVAPGHGSALALTEMGTLYAWGDNRGGQLGNGSLTSTHIPTPVDMTGVLAGKEVVDIAVIGMNETYMAVTRDGLMYTWGYGTTHGQLGNGILGNSSVPVAVDTSGISPSPKVVEVFGGTQSMTWLARTDDGRLINWGYGLQGQLGHGRFGNESKPVAVNTSGVLAGKQITSVATSVGSNGAVFALTSDGQAFSWGYNSYGLLGNGSTTDSSIPVAVNMSGVLAGKTITKLVAGSTSNHAIALASDGKLYAWGEGYYGQMGNGTSGNPGIRNPLPAAVDMTGVLAGKTIEDVQIAWNTTLVIADGQAYSWGTYTGTPGPRVT</sequence>
<evidence type="ECO:0000256" key="1">
    <source>
        <dbReference type="ARBA" id="ARBA00022737"/>
    </source>
</evidence>
<dbReference type="InterPro" id="IPR000408">
    <property type="entry name" value="Reg_chr_condens"/>
</dbReference>
<keyword evidence="4" id="KW-1185">Reference proteome</keyword>
<dbReference type="EMBL" id="CP049933">
    <property type="protein sequence ID" value="QIM18184.1"/>
    <property type="molecule type" value="Genomic_DNA"/>
</dbReference>
<dbReference type="PRINTS" id="PR00633">
    <property type="entry name" value="RCCNDNSATION"/>
</dbReference>
<name>A0ABX6JZ20_9MICO</name>
<dbReference type="PANTHER" id="PTHR22870:SF466">
    <property type="entry name" value="ANKYRIN REPEAT-CONTAINING PROTEIN"/>
    <property type="match status" value="1"/>
</dbReference>
<dbReference type="InterPro" id="IPR009091">
    <property type="entry name" value="RCC1/BLIP-II"/>
</dbReference>
<feature type="domain" description="RCC1-like" evidence="2">
    <location>
        <begin position="3"/>
        <end position="313"/>
    </location>
</feature>
<dbReference type="InterPro" id="IPR058923">
    <property type="entry name" value="RCC1-like_dom"/>
</dbReference>
<dbReference type="SUPFAM" id="SSF50985">
    <property type="entry name" value="RCC1/BLIP-II"/>
    <property type="match status" value="1"/>
</dbReference>
<dbReference type="InterPro" id="IPR051210">
    <property type="entry name" value="Ub_ligase/GEF_domain"/>
</dbReference>
<organism evidence="3 4">
    <name type="scientific">Leucobacter coleopterorum</name>
    <dbReference type="NCBI Taxonomy" id="2714933"/>
    <lineage>
        <taxon>Bacteria</taxon>
        <taxon>Bacillati</taxon>
        <taxon>Actinomycetota</taxon>
        <taxon>Actinomycetes</taxon>
        <taxon>Micrococcales</taxon>
        <taxon>Microbacteriaceae</taxon>
        <taxon>Leucobacter</taxon>
    </lineage>
</organism>
<dbReference type="Gene3D" id="2.130.10.30">
    <property type="entry name" value="Regulator of chromosome condensation 1/beta-lactamase-inhibitor protein II"/>
    <property type="match status" value="2"/>
</dbReference>
<dbReference type="Proteomes" id="UP000503441">
    <property type="component" value="Chromosome"/>
</dbReference>
<evidence type="ECO:0000313" key="3">
    <source>
        <dbReference type="EMBL" id="QIM18184.1"/>
    </source>
</evidence>
<reference evidence="3 4" key="1">
    <citation type="submission" date="2020-03" db="EMBL/GenBank/DDBJ databases">
        <title>Leucobacter sp. nov., isolated from beetles.</title>
        <authorList>
            <person name="Hyun D.-W."/>
            <person name="Bae J.-W."/>
        </authorList>
    </citation>
    <scope>NUCLEOTIDE SEQUENCE [LARGE SCALE GENOMIC DNA]</scope>
    <source>
        <strain evidence="3 4">HDW9A</strain>
    </source>
</reference>
<protein>
    <recommendedName>
        <fullName evidence="2">RCC1-like domain-containing protein</fullName>
    </recommendedName>
</protein>
<evidence type="ECO:0000259" key="2">
    <source>
        <dbReference type="Pfam" id="PF25390"/>
    </source>
</evidence>
<evidence type="ECO:0000313" key="4">
    <source>
        <dbReference type="Proteomes" id="UP000503441"/>
    </source>
</evidence>